<keyword evidence="4" id="KW-1185">Reference proteome</keyword>
<dbReference type="InterPro" id="IPR006311">
    <property type="entry name" value="TAT_signal"/>
</dbReference>
<dbReference type="Pfam" id="PF26255">
    <property type="entry name" value="Viral_env_HRPV"/>
    <property type="match status" value="1"/>
</dbReference>
<feature type="transmembrane region" description="Helical" evidence="1">
    <location>
        <begin position="558"/>
        <end position="581"/>
    </location>
</feature>
<protein>
    <recommendedName>
        <fullName evidence="2">Envelope protein N-terminal domain-containing protein</fullName>
    </recommendedName>
</protein>
<comment type="caution">
    <text evidence="3">The sequence shown here is derived from an EMBL/GenBank/DDBJ whole genome shotgun (WGS) entry which is preliminary data.</text>
</comment>
<organism evidence="3 4">
    <name type="scientific">Natranaeroarchaeum aerophilus</name>
    <dbReference type="NCBI Taxonomy" id="2917711"/>
    <lineage>
        <taxon>Archaea</taxon>
        <taxon>Methanobacteriati</taxon>
        <taxon>Methanobacteriota</taxon>
        <taxon>Stenosarchaea group</taxon>
        <taxon>Halobacteria</taxon>
        <taxon>Halobacteriales</taxon>
        <taxon>Natronoarchaeaceae</taxon>
        <taxon>Natranaeroarchaeum</taxon>
    </lineage>
</organism>
<dbReference type="PROSITE" id="PS51318">
    <property type="entry name" value="TAT"/>
    <property type="match status" value="1"/>
</dbReference>
<proteinExistence type="predicted"/>
<evidence type="ECO:0000313" key="4">
    <source>
        <dbReference type="Proteomes" id="UP001202674"/>
    </source>
</evidence>
<dbReference type="EMBL" id="JAKRVY010000001">
    <property type="protein sequence ID" value="MCL9812511.1"/>
    <property type="molecule type" value="Genomic_DNA"/>
</dbReference>
<dbReference type="AlphaFoldDB" id="A0AAE3FP41"/>
<accession>A0AAE3FP41</accession>
<keyword evidence="1" id="KW-1133">Transmembrane helix</keyword>
<reference evidence="3 4" key="1">
    <citation type="journal article" date="2022" name="Syst. Appl. Microbiol.">
        <title>Natronocalculus amylovorans gen. nov., sp. nov., and Natranaeroarchaeum aerophilus sp. nov., dominant culturable amylolytic natronoarchaea from hypersaline soda lakes in southwestern Siberia.</title>
        <authorList>
            <person name="Sorokin D.Y."/>
            <person name="Elcheninov A.G."/>
            <person name="Khizhniak T.V."/>
            <person name="Koenen M."/>
            <person name="Bale N.J."/>
            <person name="Damste J.S.S."/>
            <person name="Kublanov I.V."/>
        </authorList>
    </citation>
    <scope>NUCLEOTIDE SEQUENCE [LARGE SCALE GENOMIC DNA]</scope>
    <source>
        <strain evidence="3 4">AArc-St1-1</strain>
    </source>
</reference>
<keyword evidence="1" id="KW-0472">Membrane</keyword>
<dbReference type="RefSeq" id="WP_250594270.1">
    <property type="nucleotide sequence ID" value="NZ_JAKRVY010000001.1"/>
</dbReference>
<keyword evidence="1" id="KW-0812">Transmembrane</keyword>
<evidence type="ECO:0000256" key="1">
    <source>
        <dbReference type="SAM" id="Phobius"/>
    </source>
</evidence>
<feature type="domain" description="Envelope protein N-terminal" evidence="2">
    <location>
        <begin position="69"/>
        <end position="336"/>
    </location>
</feature>
<evidence type="ECO:0000313" key="3">
    <source>
        <dbReference type="EMBL" id="MCL9812511.1"/>
    </source>
</evidence>
<dbReference type="InterPro" id="IPR058677">
    <property type="entry name" value="ORF4_N"/>
</dbReference>
<dbReference type="Proteomes" id="UP001202674">
    <property type="component" value="Unassembled WGS sequence"/>
</dbReference>
<evidence type="ECO:0000259" key="2">
    <source>
        <dbReference type="Pfam" id="PF26255"/>
    </source>
</evidence>
<gene>
    <name evidence="3" type="ORF">AArcSt11_02435</name>
</gene>
<sequence length="586" mass="64512">MTDESGPCLTRRRVLQGTAAGAATVVGVGSQHGPTQEAKAIPPAVAAVGVYSAGKVGVGAGVYLRDNEVVGSNPPPEGLTPEVLNNNSYETLRKRHSNNQSDFIDNKNILEGISHPAYAEGKVAAIEALNDQESQNDVYDASLPPVDDYETTVLSNFYKSWNETCDELETISQRYSDHPDAGIHEVIGGTSGEVQQIEKVEPELIELPDGSEMEVDRLWVEYQSQSGDMSYGEFEFGFDHHTTDGWGSGNEPPLTISYEDSEEFDILDIDDWEEIRDLIHDEFAGVRAGLNNWVSGVYDDVQSGDLDTEELLTPREWAEISDEEVDQAIADLMALNVAVDLDREAELYLHEADATIYGSLGVTGNTSVSAGDTIDPTATDHTYYINYDISQGRGEWTGYQDGLDGGVLTITQEPFEDVQFTVHTVAGETAEFDHSELAHDEENGEWTIDLSPQLDDSITEVDQIEYRSNLDETQYETIRLEQTFDVVTFVDSDGNEHDSAQFESSEAHDDSNYIEQEEWEEMKQRNDELIEKYKESQQNQAAGIWPDLNVSGFEAPGLVGSAAAGIVAVVLFLTALASAYIRLITP</sequence>
<name>A0AAE3FP41_9EURY</name>